<dbReference type="InterPro" id="IPR029044">
    <property type="entry name" value="Nucleotide-diphossugar_trans"/>
</dbReference>
<protein>
    <submittedName>
        <fullName evidence="1">Uncharacterized protein</fullName>
    </submittedName>
</protein>
<dbReference type="EMBL" id="CAEY01001362">
    <property type="status" value="NOT_ANNOTATED_CDS"/>
    <property type="molecule type" value="Genomic_DNA"/>
</dbReference>
<evidence type="ECO:0000313" key="2">
    <source>
        <dbReference type="Proteomes" id="UP000015104"/>
    </source>
</evidence>
<dbReference type="HOGENOM" id="CLU_085514_0_0_1"/>
<organism evidence="1 2">
    <name type="scientific">Tetranychus urticae</name>
    <name type="common">Two-spotted spider mite</name>
    <dbReference type="NCBI Taxonomy" id="32264"/>
    <lineage>
        <taxon>Eukaryota</taxon>
        <taxon>Metazoa</taxon>
        <taxon>Ecdysozoa</taxon>
        <taxon>Arthropoda</taxon>
        <taxon>Chelicerata</taxon>
        <taxon>Arachnida</taxon>
        <taxon>Acari</taxon>
        <taxon>Acariformes</taxon>
        <taxon>Trombidiformes</taxon>
        <taxon>Prostigmata</taxon>
        <taxon>Eleutherengona</taxon>
        <taxon>Raphignathae</taxon>
        <taxon>Tetranychoidea</taxon>
        <taxon>Tetranychidae</taxon>
        <taxon>Tetranychus</taxon>
    </lineage>
</organism>
<dbReference type="Proteomes" id="UP000015104">
    <property type="component" value="Unassembled WGS sequence"/>
</dbReference>
<dbReference type="EnsemblMetazoa" id="tetur04g04950.1">
    <property type="protein sequence ID" value="tetur04g04950.1"/>
    <property type="gene ID" value="tetur04g04950"/>
</dbReference>
<reference evidence="1" key="2">
    <citation type="submission" date="2015-06" db="UniProtKB">
        <authorList>
            <consortium name="EnsemblMetazoa"/>
        </authorList>
    </citation>
    <scope>IDENTIFICATION</scope>
</reference>
<dbReference type="Gene3D" id="3.90.550.10">
    <property type="entry name" value="Spore Coat Polysaccharide Biosynthesis Protein SpsA, Chain A"/>
    <property type="match status" value="1"/>
</dbReference>
<dbReference type="AlphaFoldDB" id="T1K2G6"/>
<evidence type="ECO:0000313" key="1">
    <source>
        <dbReference type="EnsemblMetazoa" id="tetur04g04950.1"/>
    </source>
</evidence>
<proteinExistence type="predicted"/>
<sequence>MQITCPEILRTPLVVVNSRCDNQYFPLLLETILRQPELSQTNFEVFQTRMDNSQYLNTILDHVERFYRYAHHLILVDDCVVLAPDFSHFMGRLLPLLHYSDAGVNFISAWNENGFTNTSICFMIKRVTRLSTNQLDGSLWSLELFNIQGNQIIGDGIIPDQSRVLPTWKIGINGPVYEANSIYDQTYDGDQERSVCLEEQVQIA</sequence>
<reference evidence="2" key="1">
    <citation type="submission" date="2011-08" db="EMBL/GenBank/DDBJ databases">
        <authorList>
            <person name="Rombauts S."/>
        </authorList>
    </citation>
    <scope>NUCLEOTIDE SEQUENCE</scope>
    <source>
        <strain evidence="2">London</strain>
    </source>
</reference>
<name>T1K2G6_TETUR</name>
<accession>T1K2G6</accession>
<keyword evidence="2" id="KW-1185">Reference proteome</keyword>